<dbReference type="Gene3D" id="3.40.640.10">
    <property type="entry name" value="Type I PLP-dependent aspartate aminotransferase-like (Major domain)"/>
    <property type="match status" value="1"/>
</dbReference>
<dbReference type="SUPFAM" id="SSF53383">
    <property type="entry name" value="PLP-dependent transferases"/>
    <property type="match status" value="1"/>
</dbReference>
<keyword evidence="2" id="KW-0663">Pyridoxal phosphate</keyword>
<dbReference type="GO" id="GO:0000271">
    <property type="term" value="P:polysaccharide biosynthetic process"/>
    <property type="evidence" value="ECO:0007669"/>
    <property type="project" value="TreeGrafter"/>
</dbReference>
<gene>
    <name evidence="4" type="ORF">G1H11_17565</name>
</gene>
<dbReference type="InterPro" id="IPR015421">
    <property type="entry name" value="PyrdxlP-dep_Trfase_major"/>
</dbReference>
<dbReference type="PANTHER" id="PTHR30244">
    <property type="entry name" value="TRANSAMINASE"/>
    <property type="match status" value="1"/>
</dbReference>
<comment type="similarity">
    <text evidence="2">Belongs to the DegT/DnrJ/EryC1 family.</text>
</comment>
<dbReference type="GO" id="GO:0030170">
    <property type="term" value="F:pyridoxal phosphate binding"/>
    <property type="evidence" value="ECO:0007669"/>
    <property type="project" value="TreeGrafter"/>
</dbReference>
<dbReference type="EMBL" id="JAAGOB010000009">
    <property type="protein sequence ID" value="NED97110.1"/>
    <property type="molecule type" value="Genomic_DNA"/>
</dbReference>
<feature type="region of interest" description="Disordered" evidence="3">
    <location>
        <begin position="207"/>
        <end position="226"/>
    </location>
</feature>
<dbReference type="Proteomes" id="UP000469185">
    <property type="component" value="Unassembled WGS sequence"/>
</dbReference>
<dbReference type="GO" id="GO:0008483">
    <property type="term" value="F:transaminase activity"/>
    <property type="evidence" value="ECO:0007669"/>
    <property type="project" value="TreeGrafter"/>
</dbReference>
<accession>A0A6N9YQ99</accession>
<dbReference type="PANTHER" id="PTHR30244:SF34">
    <property type="entry name" value="DTDP-4-AMINO-4,6-DIDEOXYGALACTOSE TRANSAMINASE"/>
    <property type="match status" value="1"/>
</dbReference>
<dbReference type="InterPro" id="IPR015424">
    <property type="entry name" value="PyrdxlP-dep_Trfase"/>
</dbReference>
<keyword evidence="5" id="KW-1185">Reference proteome</keyword>
<dbReference type="InterPro" id="IPR000653">
    <property type="entry name" value="DegT/StrS_aminotransferase"/>
</dbReference>
<evidence type="ECO:0000256" key="2">
    <source>
        <dbReference type="RuleBase" id="RU004508"/>
    </source>
</evidence>
<evidence type="ECO:0008006" key="6">
    <source>
        <dbReference type="Google" id="ProtNLM"/>
    </source>
</evidence>
<organism evidence="4 5">
    <name type="scientific">Phytoactinopolyspora alkaliphila</name>
    <dbReference type="NCBI Taxonomy" id="1783498"/>
    <lineage>
        <taxon>Bacteria</taxon>
        <taxon>Bacillati</taxon>
        <taxon>Actinomycetota</taxon>
        <taxon>Actinomycetes</taxon>
        <taxon>Jiangellales</taxon>
        <taxon>Jiangellaceae</taxon>
        <taxon>Phytoactinopolyspora</taxon>
    </lineage>
</organism>
<dbReference type="AlphaFoldDB" id="A0A6N9YQ99"/>
<sequence length="436" mass="47508">MSRTALPAILGGQPVLAAGDEPTFPPRGDLEVGLLTEITRGGQWFAFGRGAGEWRLTLEQLVADSTGYAYGVGVPNGTLGIAVGLRAQLRARQAVDPQWVVGRERVLVADTTHASAHYGVLAGLAPDLERRIVLVPIDASRDATPSSAAAEQYMDQHADRVLALVPVTMYGAFGEIDRFVALARKYDVMLHHDNALGGGARYERSRATTASVSGQGEGKATPAGEAGVALTSDPELARIMRADTHTGIGPSRLDAIPFEEMPRLTAGNLRLGEHAAGLMVLQWLRAYQARVQARENRRRVQQLLAEPGLFGVPILWNAPMDAEFPPFFMFQMVATEELEEELGLSPADMRAIFCAEGMEAERGFTPTHRDPAWRHVAEGHELSYEGSAHLFKKSVIVGGKYLRDPRFVDWITAIFEKVVAYKDRLRGVGDTMPEMT</sequence>
<evidence type="ECO:0000256" key="1">
    <source>
        <dbReference type="ARBA" id="ARBA00001933"/>
    </source>
</evidence>
<evidence type="ECO:0000313" key="4">
    <source>
        <dbReference type="EMBL" id="NED97110.1"/>
    </source>
</evidence>
<protein>
    <recommendedName>
        <fullName evidence="6">DegT/DnrJ/EryC1/StrS family aminotransferase</fullName>
    </recommendedName>
</protein>
<evidence type="ECO:0000256" key="3">
    <source>
        <dbReference type="SAM" id="MobiDB-lite"/>
    </source>
</evidence>
<dbReference type="Pfam" id="PF01041">
    <property type="entry name" value="DegT_DnrJ_EryC1"/>
    <property type="match status" value="1"/>
</dbReference>
<comment type="cofactor">
    <cofactor evidence="1">
        <name>pyridoxal 5'-phosphate</name>
        <dbReference type="ChEBI" id="CHEBI:597326"/>
    </cofactor>
</comment>
<evidence type="ECO:0000313" key="5">
    <source>
        <dbReference type="Proteomes" id="UP000469185"/>
    </source>
</evidence>
<reference evidence="4 5" key="1">
    <citation type="submission" date="2020-02" db="EMBL/GenBank/DDBJ databases">
        <authorList>
            <person name="Li X.-J."/>
            <person name="Feng X.-M."/>
        </authorList>
    </citation>
    <scope>NUCLEOTIDE SEQUENCE [LARGE SCALE GENOMIC DNA]</scope>
    <source>
        <strain evidence="4 5">CGMCC 4.7225</strain>
    </source>
</reference>
<name>A0A6N9YQ99_9ACTN</name>
<proteinExistence type="inferred from homology"/>
<comment type="caution">
    <text evidence="4">The sequence shown here is derived from an EMBL/GenBank/DDBJ whole genome shotgun (WGS) entry which is preliminary data.</text>
</comment>